<dbReference type="NCBIfam" id="NF011635">
    <property type="entry name" value="PRK15061.1"/>
    <property type="match status" value="1"/>
</dbReference>
<feature type="cross-link" description="Tryptophyl-tyrosyl-methioninium (Tyr-Met) (with Trp-97)" evidence="6">
    <location>
        <begin position="225"/>
        <end position="251"/>
    </location>
</feature>
<evidence type="ECO:0000256" key="1">
    <source>
        <dbReference type="ARBA" id="ARBA00022559"/>
    </source>
</evidence>
<dbReference type="InterPro" id="IPR019794">
    <property type="entry name" value="Peroxidases_AS"/>
</dbReference>
<dbReference type="PROSITE" id="PS00436">
    <property type="entry name" value="PEROXIDASE_2"/>
    <property type="match status" value="1"/>
</dbReference>
<dbReference type="Proteomes" id="UP000813068">
    <property type="component" value="Unassembled WGS sequence"/>
</dbReference>
<comment type="catalytic activity">
    <reaction evidence="6 7">
        <text>H2O2 + AH2 = A + 2 H2O</text>
        <dbReference type="Rhea" id="RHEA:30275"/>
        <dbReference type="ChEBI" id="CHEBI:13193"/>
        <dbReference type="ChEBI" id="CHEBI:15377"/>
        <dbReference type="ChEBI" id="CHEBI:16240"/>
        <dbReference type="ChEBI" id="CHEBI:17499"/>
        <dbReference type="EC" id="1.11.1.21"/>
    </reaction>
</comment>
<evidence type="ECO:0000256" key="6">
    <source>
        <dbReference type="HAMAP-Rule" id="MF_01961"/>
    </source>
</evidence>
<dbReference type="NCBIfam" id="TIGR00198">
    <property type="entry name" value="cat_per_HPI"/>
    <property type="match status" value="1"/>
</dbReference>
<dbReference type="RefSeq" id="WP_217679607.1">
    <property type="nucleotide sequence ID" value="NZ_JAHRGL010000002.1"/>
</dbReference>
<dbReference type="HAMAP" id="MF_01961">
    <property type="entry name" value="Catal_peroxid"/>
    <property type="match status" value="1"/>
</dbReference>
<gene>
    <name evidence="6 9" type="primary">katG</name>
    <name evidence="9" type="ORF">KRX52_02680</name>
</gene>
<comment type="function">
    <text evidence="6">Bifunctional enzyme with both catalase and broad-spectrum peroxidase activity.</text>
</comment>
<keyword evidence="5 6" id="KW-0408">Iron</keyword>
<keyword evidence="3 6" id="KW-0479">Metal-binding</keyword>
<feature type="domain" description="Plant heme peroxidase family profile" evidence="8">
    <location>
        <begin position="131"/>
        <end position="425"/>
    </location>
</feature>
<organism evidence="9 10">
    <name type="scientific">Geopseudomonas aromaticivorans</name>
    <dbReference type="NCBI Taxonomy" id="2849492"/>
    <lineage>
        <taxon>Bacteria</taxon>
        <taxon>Pseudomonadati</taxon>
        <taxon>Pseudomonadota</taxon>
        <taxon>Gammaproteobacteria</taxon>
        <taxon>Pseudomonadales</taxon>
        <taxon>Pseudomonadaceae</taxon>
        <taxon>Geopseudomonas</taxon>
    </lineage>
</organism>
<keyword evidence="1 6" id="KW-0575">Peroxidase</keyword>
<name>A0ABS6MT14_9GAMM</name>
<dbReference type="InterPro" id="IPR002016">
    <property type="entry name" value="Haem_peroxidase"/>
</dbReference>
<dbReference type="EC" id="1.11.1.21" evidence="6 7"/>
<dbReference type="Pfam" id="PF00141">
    <property type="entry name" value="peroxidase"/>
    <property type="match status" value="2"/>
</dbReference>
<evidence type="ECO:0000256" key="5">
    <source>
        <dbReference type="ARBA" id="ARBA00023004"/>
    </source>
</evidence>
<dbReference type="PROSITE" id="PS50873">
    <property type="entry name" value="PEROXIDASE_4"/>
    <property type="match status" value="1"/>
</dbReference>
<comment type="similarity">
    <text evidence="6 7">Belongs to the peroxidase family. Peroxidase/catalase subfamily.</text>
</comment>
<dbReference type="CDD" id="cd08200">
    <property type="entry name" value="catalase_peroxidase_2"/>
    <property type="match status" value="1"/>
</dbReference>
<sequence>MSGNNMKTAGKCPVMHGANTATESSVMAWWPNALNLDILHQHDTKTNPLGDFDYREAVKQLDVAALKRDLQALMTDSQDWWPADWGHYGGLMIRMAWHAAGSYRVADGRGGAGTGNQRFAPLNSWPDNTNLDKARRLLWPIKRKYGNKLSWADLIVLAGNVAYESMGLKTFGFGFGREDIWHPEKDIYWGSEKEWLAPTNNPNSRYSGERDLENPLAAVMMGLIYVNPQGVDANPDPLRTAKDVRETFARMAMNDEETVALTAGGHTVGKCHGNGDAALLGPEPEAADVEEQGLGWINKTKRGVGRDAVTSGLEGAWTTHPTQWDNGYFDMLLNHEWELKKSPAGAWQWEPVAIKDEDKPVDVEDPSIRYNPIMTDADMAMKMDPEYRKISERFHKDPAYFSEVFARAWFKLTHRDMGPKARYIGPEVPQEDLIWQDPVPAGRSDYDVAAVKAKIAASGLSVSEMVSTAWDSARTFRGSDMRGGANGARIRLAPQKDWEGNEPVRLAKVLAVYEKIAAETGASVADVIVLAGNVGVEQAAKAAGFAISVPFAPGRGDARQEMTDVESFEVLEPLHDGFRNWLKKDYKVSAEELMLDRTQLMGLTAPEMTVLVGGMRVLGTNHGGSKHGVFTDRVGALSNDFFVNLTDMANTWKPAGNNLYEIRDRKTDQVKWTATRVDLVFGSNSVLRSYAEVYAQNDNQEKFVKDFVAAWTKVMNADRFDLA</sequence>
<feature type="site" description="Transition state stabilizer" evidence="6">
    <location>
        <position position="94"/>
    </location>
</feature>
<keyword evidence="6 7" id="KW-0376">Hydrogen peroxide</keyword>
<evidence type="ECO:0000256" key="3">
    <source>
        <dbReference type="ARBA" id="ARBA00022723"/>
    </source>
</evidence>
<evidence type="ECO:0000256" key="2">
    <source>
        <dbReference type="ARBA" id="ARBA00022617"/>
    </source>
</evidence>
<dbReference type="EMBL" id="JAHRGL010000002">
    <property type="protein sequence ID" value="MBV2131700.1"/>
    <property type="molecule type" value="Genomic_DNA"/>
</dbReference>
<proteinExistence type="inferred from homology"/>
<evidence type="ECO:0000256" key="4">
    <source>
        <dbReference type="ARBA" id="ARBA00023002"/>
    </source>
</evidence>
<comment type="subunit">
    <text evidence="6">Homodimer or homotetramer.</text>
</comment>
<evidence type="ECO:0000313" key="10">
    <source>
        <dbReference type="Proteomes" id="UP000813068"/>
    </source>
</evidence>
<feature type="binding site" description="axial binding residue" evidence="6">
    <location>
        <position position="266"/>
    </location>
    <ligand>
        <name>heme b</name>
        <dbReference type="ChEBI" id="CHEBI:60344"/>
    </ligand>
    <ligandPart>
        <name>Fe</name>
        <dbReference type="ChEBI" id="CHEBI:18248"/>
    </ligandPart>
</feature>
<dbReference type="CDD" id="cd00649">
    <property type="entry name" value="catalase_peroxidase_1"/>
    <property type="match status" value="1"/>
</dbReference>
<evidence type="ECO:0000259" key="8">
    <source>
        <dbReference type="PROSITE" id="PS50873"/>
    </source>
</evidence>
<dbReference type="GO" id="GO:0004601">
    <property type="term" value="F:peroxidase activity"/>
    <property type="evidence" value="ECO:0007669"/>
    <property type="project" value="UniProtKB-KW"/>
</dbReference>
<keyword evidence="2 6" id="KW-0349">Heme</keyword>
<keyword evidence="4 6" id="KW-0560">Oxidoreductase</keyword>
<comment type="caution">
    <text evidence="9">The sequence shown here is derived from an EMBL/GenBank/DDBJ whole genome shotgun (WGS) entry which is preliminary data.</text>
</comment>
<reference evidence="9 10" key="1">
    <citation type="submission" date="2021-06" db="EMBL/GenBank/DDBJ databases">
        <title>Differences between aerobic and microaerobic xylene degrading microbial communities.</title>
        <authorList>
            <person name="Banerjee S."/>
            <person name="Tancsics A."/>
        </authorList>
    </citation>
    <scope>NUCLEOTIDE SEQUENCE [LARGE SCALE GENOMIC DNA]</scope>
    <source>
        <strain evidence="9 10">MAP12</strain>
    </source>
</reference>
<dbReference type="PANTHER" id="PTHR30555">
    <property type="entry name" value="HYDROPEROXIDASE I, BIFUNCTIONAL CATALASE-PEROXIDASE"/>
    <property type="match status" value="1"/>
</dbReference>
<comment type="PTM">
    <text evidence="6">Formation of the three residue Trp-Tyr-Met cross-link is important for the catalase, but not the peroxidase activity of the enzyme.</text>
</comment>
<evidence type="ECO:0000256" key="7">
    <source>
        <dbReference type="RuleBase" id="RU003451"/>
    </source>
</evidence>
<accession>A0ABS6MT14</accession>
<feature type="active site" description="Proton acceptor" evidence="6">
    <location>
        <position position="98"/>
    </location>
</feature>
<keyword evidence="10" id="KW-1185">Reference proteome</keyword>
<protein>
    <recommendedName>
        <fullName evidence="6 7">Catalase-peroxidase</fullName>
        <shortName evidence="6">CP</shortName>
        <ecNumber evidence="6 7">1.11.1.21</ecNumber>
    </recommendedName>
    <alternativeName>
        <fullName evidence="6">Peroxidase/catalase</fullName>
    </alternativeName>
</protein>
<dbReference type="PANTHER" id="PTHR30555:SF6">
    <property type="entry name" value="CATALASE-PEROXIDASE"/>
    <property type="match status" value="1"/>
</dbReference>
<comment type="cofactor">
    <cofactor evidence="6">
        <name>heme b</name>
        <dbReference type="ChEBI" id="CHEBI:60344"/>
    </cofactor>
    <text evidence="6">Binds 1 heme b (iron(II)-protoporphyrin IX) group per dimer.</text>
</comment>
<comment type="caution">
    <text evidence="6">Lacks conserved residue(s) required for the propagation of feature annotation.</text>
</comment>
<dbReference type="InterPro" id="IPR000763">
    <property type="entry name" value="Catalase_peroxidase"/>
</dbReference>
<evidence type="ECO:0000313" key="9">
    <source>
        <dbReference type="EMBL" id="MBV2131700.1"/>
    </source>
</evidence>
<comment type="catalytic activity">
    <reaction evidence="6 7">
        <text>2 H2O2 = O2 + 2 H2O</text>
        <dbReference type="Rhea" id="RHEA:20309"/>
        <dbReference type="ChEBI" id="CHEBI:15377"/>
        <dbReference type="ChEBI" id="CHEBI:15379"/>
        <dbReference type="ChEBI" id="CHEBI:16240"/>
        <dbReference type="EC" id="1.11.1.21"/>
    </reaction>
</comment>